<dbReference type="EMBL" id="KQ251784">
    <property type="protein sequence ID" value="KNC70220.1"/>
    <property type="molecule type" value="Genomic_DNA"/>
</dbReference>
<reference evidence="2 3" key="1">
    <citation type="submission" date="2011-02" db="EMBL/GenBank/DDBJ databases">
        <title>The Genome Sequence of Sphaeroforma arctica JP610.</title>
        <authorList>
            <consortium name="The Broad Institute Genome Sequencing Platform"/>
            <person name="Russ C."/>
            <person name="Cuomo C."/>
            <person name="Young S.K."/>
            <person name="Zeng Q."/>
            <person name="Gargeya S."/>
            <person name="Alvarado L."/>
            <person name="Berlin A."/>
            <person name="Chapman S.B."/>
            <person name="Chen Z."/>
            <person name="Freedman E."/>
            <person name="Gellesch M."/>
            <person name="Goldberg J."/>
            <person name="Griggs A."/>
            <person name="Gujja S."/>
            <person name="Heilman E."/>
            <person name="Heiman D."/>
            <person name="Howarth C."/>
            <person name="Mehta T."/>
            <person name="Neiman D."/>
            <person name="Pearson M."/>
            <person name="Roberts A."/>
            <person name="Saif S."/>
            <person name="Shea T."/>
            <person name="Shenoy N."/>
            <person name="Sisk P."/>
            <person name="Stolte C."/>
            <person name="Sykes S."/>
            <person name="White J."/>
            <person name="Yandava C."/>
            <person name="Burger G."/>
            <person name="Gray M.W."/>
            <person name="Holland P.W.H."/>
            <person name="King N."/>
            <person name="Lang F.B.F."/>
            <person name="Roger A.J."/>
            <person name="Ruiz-Trillo I."/>
            <person name="Haas B."/>
            <person name="Nusbaum C."/>
            <person name="Birren B."/>
        </authorList>
    </citation>
    <scope>NUCLEOTIDE SEQUENCE [LARGE SCALE GENOMIC DNA]</scope>
    <source>
        <strain evidence="2 3">JP610</strain>
    </source>
</reference>
<name>A0A0L0F0I6_9EUKA</name>
<dbReference type="Proteomes" id="UP000054560">
    <property type="component" value="Unassembled WGS sequence"/>
</dbReference>
<proteinExistence type="predicted"/>
<feature type="non-terminal residue" evidence="2">
    <location>
        <position position="62"/>
    </location>
</feature>
<keyword evidence="3" id="KW-1185">Reference proteome</keyword>
<feature type="region of interest" description="Disordered" evidence="1">
    <location>
        <begin position="1"/>
        <end position="32"/>
    </location>
</feature>
<evidence type="ECO:0000256" key="1">
    <source>
        <dbReference type="SAM" id="MobiDB-lite"/>
    </source>
</evidence>
<evidence type="ECO:0000313" key="2">
    <source>
        <dbReference type="EMBL" id="KNC70220.1"/>
    </source>
</evidence>
<feature type="compositionally biased region" description="Polar residues" evidence="1">
    <location>
        <begin position="17"/>
        <end position="26"/>
    </location>
</feature>
<dbReference type="AlphaFoldDB" id="A0A0L0F0I6"/>
<accession>A0A0L0F0I6</accession>
<gene>
    <name evidence="2" type="ORF">SARC_17257</name>
</gene>
<dbReference type="RefSeq" id="XP_014144122.1">
    <property type="nucleotide sequence ID" value="XM_014288647.1"/>
</dbReference>
<sequence length="62" mass="6935">MRPKNTKSGSLAKKLSQKITRQQSLGSIAKPTRNEFSRMWIRQVSVDLRGDHLITGGARIGQ</sequence>
<organism evidence="2 3">
    <name type="scientific">Sphaeroforma arctica JP610</name>
    <dbReference type="NCBI Taxonomy" id="667725"/>
    <lineage>
        <taxon>Eukaryota</taxon>
        <taxon>Ichthyosporea</taxon>
        <taxon>Ichthyophonida</taxon>
        <taxon>Sphaeroforma</taxon>
    </lineage>
</organism>
<protein>
    <submittedName>
        <fullName evidence="2">Uncharacterized protein</fullName>
    </submittedName>
</protein>
<dbReference type="GeneID" id="25917761"/>
<evidence type="ECO:0000313" key="3">
    <source>
        <dbReference type="Proteomes" id="UP000054560"/>
    </source>
</evidence>